<organism evidence="2 3">
    <name type="scientific">Olea europaea subsp. europaea</name>
    <dbReference type="NCBI Taxonomy" id="158383"/>
    <lineage>
        <taxon>Eukaryota</taxon>
        <taxon>Viridiplantae</taxon>
        <taxon>Streptophyta</taxon>
        <taxon>Embryophyta</taxon>
        <taxon>Tracheophyta</taxon>
        <taxon>Spermatophyta</taxon>
        <taxon>Magnoliopsida</taxon>
        <taxon>eudicotyledons</taxon>
        <taxon>Gunneridae</taxon>
        <taxon>Pentapetalae</taxon>
        <taxon>asterids</taxon>
        <taxon>lamiids</taxon>
        <taxon>Lamiales</taxon>
        <taxon>Oleaceae</taxon>
        <taxon>Oleeae</taxon>
        <taxon>Olea</taxon>
    </lineage>
</organism>
<feature type="compositionally biased region" description="Acidic residues" evidence="1">
    <location>
        <begin position="12"/>
        <end position="25"/>
    </location>
</feature>
<dbReference type="Gramene" id="OE9A023207T1">
    <property type="protein sequence ID" value="OE9A023207C1"/>
    <property type="gene ID" value="OE9A023207"/>
</dbReference>
<feature type="region of interest" description="Disordered" evidence="1">
    <location>
        <begin position="1"/>
        <end position="84"/>
    </location>
</feature>
<name>A0A8S0UE04_OLEEU</name>
<dbReference type="InterPro" id="IPR044648">
    <property type="entry name" value="JJJ1_plant"/>
</dbReference>
<dbReference type="AlphaFoldDB" id="A0A8S0UE04"/>
<dbReference type="Proteomes" id="UP000594638">
    <property type="component" value="Unassembled WGS sequence"/>
</dbReference>
<dbReference type="EMBL" id="CACTIH010007507">
    <property type="protein sequence ID" value="CAA3014795.1"/>
    <property type="molecule type" value="Genomic_DNA"/>
</dbReference>
<evidence type="ECO:0000313" key="2">
    <source>
        <dbReference type="EMBL" id="CAA3014795.1"/>
    </source>
</evidence>
<accession>A0A8S0UE04</accession>
<evidence type="ECO:0000313" key="3">
    <source>
        <dbReference type="Proteomes" id="UP000594638"/>
    </source>
</evidence>
<feature type="compositionally biased region" description="Basic and acidic residues" evidence="1">
    <location>
        <begin position="1"/>
        <end position="11"/>
    </location>
</feature>
<keyword evidence="3" id="KW-1185">Reference proteome</keyword>
<sequence length="131" mass="14388">MQEEETIRADVAEDNGELEEQNGQDDDSHVEVSTSHPLQESATEGKGDDASISGHKLPKQAVNNKNTTKKSNASKLKVAPKGRKQKVAAKTFGNVCEKCGKEFESRWQRKHLAMSARSVGRNLNQGIHCLC</sequence>
<dbReference type="PANTHER" id="PTHR45495">
    <property type="entry name" value="DNAJ PROTEIN JJJ1 HOMOLOG"/>
    <property type="match status" value="1"/>
</dbReference>
<proteinExistence type="predicted"/>
<reference evidence="2 3" key="1">
    <citation type="submission" date="2019-12" db="EMBL/GenBank/DDBJ databases">
        <authorList>
            <person name="Alioto T."/>
            <person name="Alioto T."/>
            <person name="Gomez Garrido J."/>
        </authorList>
    </citation>
    <scope>NUCLEOTIDE SEQUENCE [LARGE SCALE GENOMIC DNA]</scope>
</reference>
<gene>
    <name evidence="2" type="ORF">OLEA9_A023207</name>
</gene>
<evidence type="ECO:0000256" key="1">
    <source>
        <dbReference type="SAM" id="MobiDB-lite"/>
    </source>
</evidence>
<feature type="compositionally biased region" description="Low complexity" evidence="1">
    <location>
        <begin position="63"/>
        <end position="75"/>
    </location>
</feature>
<protein>
    <submittedName>
        <fullName evidence="2">Uncharacterized protein</fullName>
    </submittedName>
</protein>
<dbReference type="PANTHER" id="PTHR45495:SF1">
    <property type="entry name" value="DNAJ PROTEIN JJJ1 HOMOLOG"/>
    <property type="match status" value="1"/>
</dbReference>
<comment type="caution">
    <text evidence="2">The sequence shown here is derived from an EMBL/GenBank/DDBJ whole genome shotgun (WGS) entry which is preliminary data.</text>
</comment>
<feature type="compositionally biased region" description="Polar residues" evidence="1">
    <location>
        <begin position="31"/>
        <end position="42"/>
    </location>
</feature>